<dbReference type="GO" id="GO:0016301">
    <property type="term" value="F:kinase activity"/>
    <property type="evidence" value="ECO:0007669"/>
    <property type="project" value="UniProtKB-KW"/>
</dbReference>
<keyword evidence="2" id="KW-0418">Kinase</keyword>
<comment type="caution">
    <text evidence="6">The sequence shown here is derived from an EMBL/GenBank/DDBJ whole genome shotgun (WGS) entry which is preliminary data.</text>
</comment>
<dbReference type="SUPFAM" id="SSF52172">
    <property type="entry name" value="CheY-like"/>
    <property type="match status" value="1"/>
</dbReference>
<dbReference type="OrthoDB" id="7466251at2"/>
<dbReference type="SMART" id="SM00065">
    <property type="entry name" value="GAF"/>
    <property type="match status" value="1"/>
</dbReference>
<keyword evidence="3" id="KW-0805">Transcription regulation</keyword>
<feature type="domain" description="ANTAR" evidence="5">
    <location>
        <begin position="164"/>
        <end position="225"/>
    </location>
</feature>
<keyword evidence="7" id="KW-1185">Reference proteome</keyword>
<proteinExistence type="predicted"/>
<organism evidence="6 7">
    <name type="scientific">Nocardioides pocheonensis</name>
    <dbReference type="NCBI Taxonomy" id="661485"/>
    <lineage>
        <taxon>Bacteria</taxon>
        <taxon>Bacillati</taxon>
        <taxon>Actinomycetota</taxon>
        <taxon>Actinomycetes</taxon>
        <taxon>Propionibacteriales</taxon>
        <taxon>Nocardioidaceae</taxon>
        <taxon>Nocardioides</taxon>
    </lineage>
</organism>
<dbReference type="PIRSF" id="PIRSF036625">
    <property type="entry name" value="GAF_ANTAR"/>
    <property type="match status" value="1"/>
</dbReference>
<dbReference type="InterPro" id="IPR003018">
    <property type="entry name" value="GAF"/>
</dbReference>
<evidence type="ECO:0000313" key="7">
    <source>
        <dbReference type="Proteomes" id="UP000279994"/>
    </source>
</evidence>
<evidence type="ECO:0000256" key="2">
    <source>
        <dbReference type="ARBA" id="ARBA00022777"/>
    </source>
</evidence>
<keyword evidence="4" id="KW-0804">Transcription</keyword>
<dbReference type="Pfam" id="PF03861">
    <property type="entry name" value="ANTAR"/>
    <property type="match status" value="1"/>
</dbReference>
<dbReference type="AlphaFoldDB" id="A0A3N0GY76"/>
<accession>A0A3N0GY76</accession>
<keyword evidence="1" id="KW-0808">Transferase</keyword>
<dbReference type="GO" id="GO:0003723">
    <property type="term" value="F:RNA binding"/>
    <property type="evidence" value="ECO:0007669"/>
    <property type="project" value="InterPro"/>
</dbReference>
<dbReference type="InterPro" id="IPR012074">
    <property type="entry name" value="GAF_ANTAR"/>
</dbReference>
<dbReference type="Pfam" id="PF13185">
    <property type="entry name" value="GAF_2"/>
    <property type="match status" value="1"/>
</dbReference>
<evidence type="ECO:0000259" key="5">
    <source>
        <dbReference type="PROSITE" id="PS50921"/>
    </source>
</evidence>
<dbReference type="SMART" id="SM01012">
    <property type="entry name" value="ANTAR"/>
    <property type="match status" value="1"/>
</dbReference>
<dbReference type="InterPro" id="IPR011006">
    <property type="entry name" value="CheY-like_superfamily"/>
</dbReference>
<dbReference type="Proteomes" id="UP000279994">
    <property type="component" value="Unassembled WGS sequence"/>
</dbReference>
<dbReference type="EMBL" id="RJSF01000003">
    <property type="protein sequence ID" value="RNM17413.1"/>
    <property type="molecule type" value="Genomic_DNA"/>
</dbReference>
<gene>
    <name evidence="6" type="ORF">EFL26_01085</name>
</gene>
<dbReference type="InterPro" id="IPR005561">
    <property type="entry name" value="ANTAR"/>
</dbReference>
<sequence length="232" mass="25385">MISMSRADSFPRLLADVARSLQAEASSKDTMELAVALAVDVIADAEDAAISLISRSRTVDTPAATSERALKVDQIQYELGQGPCLSAIWDEEVVSCPNLETEHRWGPWAPRTVQETEIRSMISFRMFTQKDRVGALSLYSSHPHAFTGADVDSGISLAAHTAIAVVTARHEEHMEIALDARSLIGQATGIVMDRYDIDAVRAFAVLRRISQETNVKLHDVAAELIRTRSLPS</sequence>
<dbReference type="InterPro" id="IPR036388">
    <property type="entry name" value="WH-like_DNA-bd_sf"/>
</dbReference>
<dbReference type="Gene3D" id="3.30.450.40">
    <property type="match status" value="1"/>
</dbReference>
<dbReference type="Gene3D" id="1.10.10.10">
    <property type="entry name" value="Winged helix-like DNA-binding domain superfamily/Winged helix DNA-binding domain"/>
    <property type="match status" value="1"/>
</dbReference>
<evidence type="ECO:0000256" key="1">
    <source>
        <dbReference type="ARBA" id="ARBA00022679"/>
    </source>
</evidence>
<evidence type="ECO:0000256" key="4">
    <source>
        <dbReference type="ARBA" id="ARBA00023163"/>
    </source>
</evidence>
<dbReference type="InterPro" id="IPR029016">
    <property type="entry name" value="GAF-like_dom_sf"/>
</dbReference>
<name>A0A3N0GY76_9ACTN</name>
<reference evidence="6 7" key="1">
    <citation type="submission" date="2018-11" db="EMBL/GenBank/DDBJ databases">
        <authorList>
            <person name="Li F."/>
        </authorList>
    </citation>
    <scope>NUCLEOTIDE SEQUENCE [LARGE SCALE GENOMIC DNA]</scope>
    <source>
        <strain evidence="6 7">Gsoil 818</strain>
    </source>
</reference>
<protein>
    <submittedName>
        <fullName evidence="6">ANTAR domain-containing protein</fullName>
    </submittedName>
</protein>
<evidence type="ECO:0000256" key="3">
    <source>
        <dbReference type="ARBA" id="ARBA00023015"/>
    </source>
</evidence>
<dbReference type="PROSITE" id="PS50921">
    <property type="entry name" value="ANTAR"/>
    <property type="match status" value="1"/>
</dbReference>
<evidence type="ECO:0000313" key="6">
    <source>
        <dbReference type="EMBL" id="RNM17413.1"/>
    </source>
</evidence>
<dbReference type="SUPFAM" id="SSF55781">
    <property type="entry name" value="GAF domain-like"/>
    <property type="match status" value="1"/>
</dbReference>